<evidence type="ECO:0000256" key="6">
    <source>
        <dbReference type="ARBA" id="ARBA00022917"/>
    </source>
</evidence>
<dbReference type="SUPFAM" id="SSF50447">
    <property type="entry name" value="Translation proteins"/>
    <property type="match status" value="2"/>
</dbReference>
<feature type="domain" description="Tr-type G" evidence="11">
    <location>
        <begin position="597"/>
        <end position="764"/>
    </location>
</feature>
<feature type="binding site" evidence="8">
    <location>
        <begin position="652"/>
        <end position="656"/>
    </location>
    <ligand>
        <name>GTP</name>
        <dbReference type="ChEBI" id="CHEBI:37565"/>
    </ligand>
</feature>
<dbReference type="CDD" id="cd01887">
    <property type="entry name" value="IF2_eIF5B"/>
    <property type="match status" value="1"/>
</dbReference>
<dbReference type="SUPFAM" id="SSF52156">
    <property type="entry name" value="Initiation factor IF2/eIF5b, domain 3"/>
    <property type="match status" value="1"/>
</dbReference>
<dbReference type="NCBIfam" id="TIGR00231">
    <property type="entry name" value="small_GTP"/>
    <property type="match status" value="1"/>
</dbReference>
<proteinExistence type="inferred from homology"/>
<dbReference type="InterPro" id="IPR009000">
    <property type="entry name" value="Transl_B-barrel_sf"/>
</dbReference>
<dbReference type="InterPro" id="IPR000178">
    <property type="entry name" value="TF_IF2_bacterial-like"/>
</dbReference>
<feature type="region of interest" description="G-domain" evidence="8">
    <location>
        <begin position="600"/>
        <end position="748"/>
    </location>
</feature>
<dbReference type="InterPro" id="IPR044145">
    <property type="entry name" value="IF2_II"/>
</dbReference>
<evidence type="ECO:0000256" key="5">
    <source>
        <dbReference type="ARBA" id="ARBA00022741"/>
    </source>
</evidence>
<dbReference type="PROSITE" id="PS01176">
    <property type="entry name" value="IF2"/>
    <property type="match status" value="1"/>
</dbReference>
<dbReference type="InterPro" id="IPR053905">
    <property type="entry name" value="EF-G-like_DII"/>
</dbReference>
<accession>A0A1H0IK82</accession>
<dbReference type="NCBIfam" id="TIGR00487">
    <property type="entry name" value="IF-2"/>
    <property type="match status" value="1"/>
</dbReference>
<dbReference type="CDD" id="cd03692">
    <property type="entry name" value="mtIF2_IVc"/>
    <property type="match status" value="1"/>
</dbReference>
<dbReference type="CDD" id="cd03702">
    <property type="entry name" value="IF2_mtIF2_II"/>
    <property type="match status" value="1"/>
</dbReference>
<keyword evidence="5 8" id="KW-0547">Nucleotide-binding</keyword>
<dbReference type="Pfam" id="PF00009">
    <property type="entry name" value="GTP_EFTU"/>
    <property type="match status" value="1"/>
</dbReference>
<dbReference type="PROSITE" id="PS51722">
    <property type="entry name" value="G_TR_2"/>
    <property type="match status" value="1"/>
</dbReference>
<gene>
    <name evidence="8" type="primary">infB</name>
    <name evidence="12" type="ORF">SAMN05192530_105197</name>
</gene>
<dbReference type="HAMAP" id="MF_00100_B">
    <property type="entry name" value="IF_2_B"/>
    <property type="match status" value="1"/>
</dbReference>
<evidence type="ECO:0000256" key="9">
    <source>
        <dbReference type="RuleBase" id="RU000644"/>
    </source>
</evidence>
<feature type="compositionally biased region" description="Low complexity" evidence="10">
    <location>
        <begin position="225"/>
        <end position="243"/>
    </location>
</feature>
<evidence type="ECO:0000256" key="3">
    <source>
        <dbReference type="ARBA" id="ARBA00022490"/>
    </source>
</evidence>
<keyword evidence="13" id="KW-1185">Reference proteome</keyword>
<dbReference type="FunFam" id="3.40.50.10050:FF:000001">
    <property type="entry name" value="Translation initiation factor IF-2"/>
    <property type="match status" value="1"/>
</dbReference>
<dbReference type="InterPro" id="IPR005225">
    <property type="entry name" value="Small_GTP-bd"/>
</dbReference>
<dbReference type="PANTHER" id="PTHR43381:SF5">
    <property type="entry name" value="TR-TYPE G DOMAIN-CONTAINING PROTEIN"/>
    <property type="match status" value="1"/>
</dbReference>
<dbReference type="Pfam" id="PF11987">
    <property type="entry name" value="IF-2"/>
    <property type="match status" value="1"/>
</dbReference>
<feature type="compositionally biased region" description="Gly residues" evidence="10">
    <location>
        <begin position="252"/>
        <end position="261"/>
    </location>
</feature>
<dbReference type="GO" id="GO:0005829">
    <property type="term" value="C:cytosol"/>
    <property type="evidence" value="ECO:0007669"/>
    <property type="project" value="TreeGrafter"/>
</dbReference>
<evidence type="ECO:0000256" key="4">
    <source>
        <dbReference type="ARBA" id="ARBA00022540"/>
    </source>
</evidence>
<dbReference type="Pfam" id="PF22042">
    <property type="entry name" value="EF-G_D2"/>
    <property type="match status" value="1"/>
</dbReference>
<organism evidence="12 13">
    <name type="scientific">Aureimonas jatrophae</name>
    <dbReference type="NCBI Taxonomy" id="1166073"/>
    <lineage>
        <taxon>Bacteria</taxon>
        <taxon>Pseudomonadati</taxon>
        <taxon>Pseudomonadota</taxon>
        <taxon>Alphaproteobacteria</taxon>
        <taxon>Hyphomicrobiales</taxon>
        <taxon>Aurantimonadaceae</taxon>
        <taxon>Aureimonas</taxon>
    </lineage>
</organism>
<dbReference type="InterPro" id="IPR006847">
    <property type="entry name" value="IF2_N"/>
</dbReference>
<feature type="compositionally biased region" description="Basic and acidic residues" evidence="10">
    <location>
        <begin position="333"/>
        <end position="389"/>
    </location>
</feature>
<dbReference type="Pfam" id="PF04760">
    <property type="entry name" value="IF2_N"/>
    <property type="match status" value="1"/>
</dbReference>
<reference evidence="12 13" key="1">
    <citation type="submission" date="2016-10" db="EMBL/GenBank/DDBJ databases">
        <authorList>
            <person name="de Groot N.N."/>
        </authorList>
    </citation>
    <scope>NUCLEOTIDE SEQUENCE [LARGE SCALE GENOMIC DNA]</scope>
    <source>
        <strain evidence="13">L7-484,KACC 16230,DSM 25025</strain>
    </source>
</reference>
<feature type="compositionally biased region" description="Low complexity" evidence="10">
    <location>
        <begin position="415"/>
        <end position="426"/>
    </location>
</feature>
<dbReference type="GO" id="GO:0005525">
    <property type="term" value="F:GTP binding"/>
    <property type="evidence" value="ECO:0007669"/>
    <property type="project" value="UniProtKB-KW"/>
</dbReference>
<dbReference type="InterPro" id="IPR000795">
    <property type="entry name" value="T_Tr_GTP-bd_dom"/>
</dbReference>
<dbReference type="EMBL" id="FNIT01000005">
    <property type="protein sequence ID" value="SDO31798.1"/>
    <property type="molecule type" value="Genomic_DNA"/>
</dbReference>
<dbReference type="AlphaFoldDB" id="A0A1H0IK82"/>
<feature type="compositionally biased region" description="Low complexity" evidence="10">
    <location>
        <begin position="448"/>
        <end position="460"/>
    </location>
</feature>
<dbReference type="Gene3D" id="3.40.50.300">
    <property type="entry name" value="P-loop containing nucleotide triphosphate hydrolases"/>
    <property type="match status" value="1"/>
</dbReference>
<dbReference type="InterPro" id="IPR027417">
    <property type="entry name" value="P-loop_NTPase"/>
</dbReference>
<comment type="similarity">
    <text evidence="1 8 9">Belongs to the TRAFAC class translation factor GTPase superfamily. Classic translation factor GTPase family. IF-2 subfamily.</text>
</comment>
<dbReference type="SUPFAM" id="SSF52540">
    <property type="entry name" value="P-loop containing nucleoside triphosphate hydrolases"/>
    <property type="match status" value="1"/>
</dbReference>
<feature type="binding site" evidence="8">
    <location>
        <begin position="606"/>
        <end position="613"/>
    </location>
    <ligand>
        <name>GTP</name>
        <dbReference type="ChEBI" id="CHEBI:37565"/>
    </ligand>
</feature>
<feature type="region of interest" description="Disordered" evidence="10">
    <location>
        <begin position="331"/>
        <end position="513"/>
    </location>
</feature>
<dbReference type="FunFam" id="2.40.30.10:FF:000008">
    <property type="entry name" value="Translation initiation factor IF-2"/>
    <property type="match status" value="1"/>
</dbReference>
<dbReference type="InterPro" id="IPR013575">
    <property type="entry name" value="IF2_assoc_dom_bac"/>
</dbReference>
<dbReference type="Gene3D" id="3.40.50.10050">
    <property type="entry name" value="Translation initiation factor IF- 2, domain 3"/>
    <property type="match status" value="1"/>
</dbReference>
<dbReference type="FunFam" id="3.40.50.300:FF:000019">
    <property type="entry name" value="Translation initiation factor IF-2"/>
    <property type="match status" value="1"/>
</dbReference>
<dbReference type="InterPro" id="IPR023115">
    <property type="entry name" value="TIF_IF2_dom3"/>
</dbReference>
<keyword evidence="7 8" id="KW-0342">GTP-binding</keyword>
<evidence type="ECO:0000256" key="8">
    <source>
        <dbReference type="HAMAP-Rule" id="MF_00100"/>
    </source>
</evidence>
<dbReference type="Gene3D" id="2.40.30.10">
    <property type="entry name" value="Translation factors"/>
    <property type="match status" value="2"/>
</dbReference>
<feature type="region of interest" description="Disordered" evidence="10">
    <location>
        <begin position="1"/>
        <end position="319"/>
    </location>
</feature>
<sequence length="1099" mass="115440">MSDTKSGDDKTLSVTPKKTLSLKPGGAQTQSTVRQNFSHGRTKNVVVETKKRKFSMPGEGAKEPAPTPAAAPVAAAAAPRPALTPAQQAALQRAAENPQAPPPADRIPARAEATPAAPAPAPEAKAPVEAAPTPAPAAEAPAVAEPVAAAPEPVAPAPVEAKAPAAPEATAPVAATPAPAVTADATPSVTESSKPPLSEATPKPPVAAATPAATATPTTPPARPAAPAAARPGAAPTRPATGPSGYGNRPGQAGGRPGSSQGGYNQRPGAPAGQQARPGQPGRPSQPPAGAGRPGAPQSGAPGARQPRGAVLSDLSSKEMDARRRALILAQQREAEDRRLFQIEEARRVAEDERRRAEREESERRQAEEAARLELEAAARRKAEEDAARRAANKPVARSGAGAGANVIPGPPPVDDGLGLRPAGRTDLTKKTRADDDDDRRRAGPGRGPARGPAADAAKPTRARTGDDRRGAGGRVDVGRALSDEDARGRSLSSMRRRQEKFKRSQQNQQREKIAREVIIPETITIQELANRMSERAVDVIKYLMAQGQMMKPGDVIDADLAELIASEFGHTVRRVAESDVETGIFDIASNPEKMVSRPPVVTIMGHVDHGKTSLLDAIRKTNVVSGEAGGITQHIGAYQVEQDGHKISFIDTPGHAAFTAMRARGAQATDIAILVVAADDSVMPQTIESISHAKAAGVPIIVAINKIDKPGADPNKVRTNLLQHEVFVESMGGEVLDVEVSAKNGTNLDKLLEAIILQAEILDLKADPDRTAEGVVIEAQLDRGRGAVATALVQAGTLKTGDIVVAGDQWGRVRALIDDKGKQLKTAGPSTPVEILGMQGTPGAGDRFAVVKDEAQAREIAEYRQRLAREKAVAKSAGQRGSLEQMMSQLQSSGLKTFPLVIKGDVQGSVEAIGTALEKLGTDEVQARIVHSGAGAITESDVQLAATSTAAIIGFNVRANAQARQLAEREGIEIRYYNIIYDLVDDVKQAMSGLLSPERRETFLGNAEILEVFHITKTGKVAGCRVTEGKVERGAGVRLIREGVVIHEGTLKTLKRFKDEVAEVPGGQECGMAFQNYEDIRQGDVIECFRVEHVARSL</sequence>
<dbReference type="InterPro" id="IPR036925">
    <property type="entry name" value="TIF_IF2_dom3_sf"/>
</dbReference>
<feature type="compositionally biased region" description="Low complexity" evidence="10">
    <location>
        <begin position="266"/>
        <end position="307"/>
    </location>
</feature>
<evidence type="ECO:0000313" key="13">
    <source>
        <dbReference type="Proteomes" id="UP000198793"/>
    </source>
</evidence>
<evidence type="ECO:0000256" key="1">
    <source>
        <dbReference type="ARBA" id="ARBA00007733"/>
    </source>
</evidence>
<dbReference type="STRING" id="1166073.SAMN05192530_105197"/>
<dbReference type="GO" id="GO:0003924">
    <property type="term" value="F:GTPase activity"/>
    <property type="evidence" value="ECO:0007669"/>
    <property type="project" value="UniProtKB-UniRule"/>
</dbReference>
<dbReference type="Proteomes" id="UP000198793">
    <property type="component" value="Unassembled WGS sequence"/>
</dbReference>
<dbReference type="PANTHER" id="PTHR43381">
    <property type="entry name" value="TRANSLATION INITIATION FACTOR IF-2-RELATED"/>
    <property type="match status" value="1"/>
</dbReference>
<feature type="compositionally biased region" description="Low complexity" evidence="10">
    <location>
        <begin position="68"/>
        <end position="95"/>
    </location>
</feature>
<evidence type="ECO:0000256" key="10">
    <source>
        <dbReference type="SAM" id="MobiDB-lite"/>
    </source>
</evidence>
<comment type="subcellular location">
    <subcellularLocation>
        <location evidence="8">Cytoplasm</location>
    </subcellularLocation>
</comment>
<feature type="binding site" evidence="8">
    <location>
        <begin position="706"/>
        <end position="709"/>
    </location>
    <ligand>
        <name>GTP</name>
        <dbReference type="ChEBI" id="CHEBI:37565"/>
    </ligand>
</feature>
<keyword evidence="6 8" id="KW-0648">Protein biosynthesis</keyword>
<feature type="compositionally biased region" description="Low complexity" evidence="10">
    <location>
        <begin position="110"/>
        <end position="187"/>
    </location>
</feature>
<feature type="compositionally biased region" description="Basic and acidic residues" evidence="10">
    <location>
        <begin position="427"/>
        <end position="442"/>
    </location>
</feature>
<feature type="compositionally biased region" description="Basic and acidic residues" evidence="10">
    <location>
        <begin position="1"/>
        <end position="11"/>
    </location>
</feature>
<evidence type="ECO:0000256" key="2">
    <source>
        <dbReference type="ARBA" id="ARBA00020675"/>
    </source>
</evidence>
<feature type="compositionally biased region" description="Polar residues" evidence="10">
    <location>
        <begin position="27"/>
        <end position="39"/>
    </location>
</feature>
<dbReference type="InterPro" id="IPR015760">
    <property type="entry name" value="TIF_IF2"/>
</dbReference>
<dbReference type="OrthoDB" id="9811804at2"/>
<evidence type="ECO:0000259" key="11">
    <source>
        <dbReference type="PROSITE" id="PS51722"/>
    </source>
</evidence>
<evidence type="ECO:0000256" key="7">
    <source>
        <dbReference type="ARBA" id="ARBA00023134"/>
    </source>
</evidence>
<dbReference type="Pfam" id="PF08364">
    <property type="entry name" value="IF2_assoc"/>
    <property type="match status" value="1"/>
</dbReference>
<dbReference type="GO" id="GO:0003743">
    <property type="term" value="F:translation initiation factor activity"/>
    <property type="evidence" value="ECO:0007669"/>
    <property type="project" value="UniProtKB-UniRule"/>
</dbReference>
<comment type="function">
    <text evidence="8 9">One of the essential components for the initiation of protein synthesis. Protects formylmethionyl-tRNA from spontaneous hydrolysis and promotes its binding to the 30S ribosomal subunits. Also involved in the hydrolysis of GTP during the formation of the 70S ribosomal complex.</text>
</comment>
<name>A0A1H0IK82_9HYPH</name>
<dbReference type="FunFam" id="2.40.30.10:FF:000007">
    <property type="entry name" value="Translation initiation factor IF-2"/>
    <property type="match status" value="1"/>
</dbReference>
<keyword evidence="4 8" id="KW-0396">Initiation factor</keyword>
<evidence type="ECO:0000313" key="12">
    <source>
        <dbReference type="EMBL" id="SDO31798.1"/>
    </source>
</evidence>
<protein>
    <recommendedName>
        <fullName evidence="2 8">Translation initiation factor IF-2</fullName>
    </recommendedName>
</protein>
<keyword evidence="3 8" id="KW-0963">Cytoplasm</keyword>
<feature type="compositionally biased region" description="Low complexity" evidence="10">
    <location>
        <begin position="206"/>
        <end position="217"/>
    </location>
</feature>